<evidence type="ECO:0000313" key="3">
    <source>
        <dbReference type="Proteomes" id="UP000726737"/>
    </source>
</evidence>
<keyword evidence="3" id="KW-1185">Reference proteome</keyword>
<protein>
    <submittedName>
        <fullName evidence="2">Uncharacterized protein</fullName>
    </submittedName>
</protein>
<feature type="region of interest" description="Disordered" evidence="1">
    <location>
        <begin position="1"/>
        <end position="38"/>
    </location>
</feature>
<feature type="compositionally biased region" description="Polar residues" evidence="1">
    <location>
        <begin position="1"/>
        <end position="10"/>
    </location>
</feature>
<evidence type="ECO:0000313" key="2">
    <source>
        <dbReference type="EMBL" id="KAG0261078.1"/>
    </source>
</evidence>
<organism evidence="2 3">
    <name type="scientific">Mortierella polycephala</name>
    <dbReference type="NCBI Taxonomy" id="41804"/>
    <lineage>
        <taxon>Eukaryota</taxon>
        <taxon>Fungi</taxon>
        <taxon>Fungi incertae sedis</taxon>
        <taxon>Mucoromycota</taxon>
        <taxon>Mortierellomycotina</taxon>
        <taxon>Mortierellomycetes</taxon>
        <taxon>Mortierellales</taxon>
        <taxon>Mortierellaceae</taxon>
        <taxon>Mortierella</taxon>
    </lineage>
</organism>
<proteinExistence type="predicted"/>
<feature type="compositionally biased region" description="Basic and acidic residues" evidence="1">
    <location>
        <begin position="22"/>
        <end position="31"/>
    </location>
</feature>
<dbReference type="EMBL" id="JAAAJA010000136">
    <property type="protein sequence ID" value="KAG0261078.1"/>
    <property type="molecule type" value="Genomic_DNA"/>
</dbReference>
<gene>
    <name evidence="2" type="ORF">BG011_001381</name>
</gene>
<reference evidence="2" key="1">
    <citation type="journal article" date="2020" name="Fungal Divers.">
        <title>Resolving the Mortierellaceae phylogeny through synthesis of multi-gene phylogenetics and phylogenomics.</title>
        <authorList>
            <person name="Vandepol N."/>
            <person name="Liber J."/>
            <person name="Desiro A."/>
            <person name="Na H."/>
            <person name="Kennedy M."/>
            <person name="Barry K."/>
            <person name="Grigoriev I.V."/>
            <person name="Miller A.N."/>
            <person name="O'Donnell K."/>
            <person name="Stajich J.E."/>
            <person name="Bonito G."/>
        </authorList>
    </citation>
    <scope>NUCLEOTIDE SEQUENCE</scope>
    <source>
        <strain evidence="2">KOD948</strain>
    </source>
</reference>
<sequence>MAGLFTSTAKSMLEGTKKRRRRDDWETRDGATQKAHGNLTTYQAEGMVQQYVSSANGDPATKAQGEANAVCSDVERNIRLELDLPVYN</sequence>
<evidence type="ECO:0000256" key="1">
    <source>
        <dbReference type="SAM" id="MobiDB-lite"/>
    </source>
</evidence>
<dbReference type="Proteomes" id="UP000726737">
    <property type="component" value="Unassembled WGS sequence"/>
</dbReference>
<name>A0A9P6Q5G1_9FUNG</name>
<accession>A0A9P6Q5G1</accession>
<dbReference type="AlphaFoldDB" id="A0A9P6Q5G1"/>
<comment type="caution">
    <text evidence="2">The sequence shown here is derived from an EMBL/GenBank/DDBJ whole genome shotgun (WGS) entry which is preliminary data.</text>
</comment>